<evidence type="ECO:0000256" key="1">
    <source>
        <dbReference type="SAM" id="MobiDB-lite"/>
    </source>
</evidence>
<protein>
    <submittedName>
        <fullName evidence="2">Uncharacterized protein</fullName>
    </submittedName>
</protein>
<feature type="compositionally biased region" description="Low complexity" evidence="1">
    <location>
        <begin position="43"/>
        <end position="52"/>
    </location>
</feature>
<sequence>MDLADDLAGVDEEQTFLAPPGIVWDVYGKKLDCPVCEDPAAQAAGDAASAGVLGAGRGGRRRRDREGRAQRGARGRRVLSVHEVSCAQSSKRYPPRMSVRDALRGAGQYSVAAPARSTAASTTAKIVSCAAAAIMTSWQLRF</sequence>
<comment type="caution">
    <text evidence="2">The sequence shown here is derived from an EMBL/GenBank/DDBJ whole genome shotgun (WGS) entry which is preliminary data.</text>
</comment>
<proteinExistence type="predicted"/>
<dbReference type="EMBL" id="BMSV01000002">
    <property type="protein sequence ID" value="GGP97800.1"/>
    <property type="molecule type" value="Genomic_DNA"/>
</dbReference>
<evidence type="ECO:0000313" key="3">
    <source>
        <dbReference type="Proteomes" id="UP000654123"/>
    </source>
</evidence>
<gene>
    <name evidence="2" type="ORF">GCM10010249_15410</name>
</gene>
<reference evidence="2" key="1">
    <citation type="journal article" date="2014" name="Int. J. Syst. Evol. Microbiol.">
        <title>Complete genome sequence of Corynebacterium casei LMG S-19264T (=DSM 44701T), isolated from a smear-ripened cheese.</title>
        <authorList>
            <consortium name="US DOE Joint Genome Institute (JGI-PGF)"/>
            <person name="Walter F."/>
            <person name="Albersmeier A."/>
            <person name="Kalinowski J."/>
            <person name="Ruckert C."/>
        </authorList>
    </citation>
    <scope>NUCLEOTIDE SEQUENCE</scope>
    <source>
        <strain evidence="2">JCM 4335</strain>
    </source>
</reference>
<reference evidence="2" key="2">
    <citation type="submission" date="2020-09" db="EMBL/GenBank/DDBJ databases">
        <authorList>
            <person name="Sun Q."/>
            <person name="Ohkuma M."/>
        </authorList>
    </citation>
    <scope>NUCLEOTIDE SEQUENCE</scope>
    <source>
        <strain evidence="2">JCM 4335</strain>
    </source>
</reference>
<feature type="region of interest" description="Disordered" evidence="1">
    <location>
        <begin position="43"/>
        <end position="77"/>
    </location>
</feature>
<accession>A0A918EKD1</accession>
<dbReference type="AlphaFoldDB" id="A0A918EKD1"/>
<organism evidence="2 3">
    <name type="scientific">Streptomyces roseolilacinus</name>
    <dbReference type="NCBI Taxonomy" id="66904"/>
    <lineage>
        <taxon>Bacteria</taxon>
        <taxon>Bacillati</taxon>
        <taxon>Actinomycetota</taxon>
        <taxon>Actinomycetes</taxon>
        <taxon>Kitasatosporales</taxon>
        <taxon>Streptomycetaceae</taxon>
        <taxon>Streptomyces</taxon>
    </lineage>
</organism>
<name>A0A918EKD1_9ACTN</name>
<dbReference type="Proteomes" id="UP000654123">
    <property type="component" value="Unassembled WGS sequence"/>
</dbReference>
<evidence type="ECO:0000313" key="2">
    <source>
        <dbReference type="EMBL" id="GGP97800.1"/>
    </source>
</evidence>
<keyword evidence="3" id="KW-1185">Reference proteome</keyword>